<sequence length="289" mass="32648">MDFSNWLYLGLGTFLGVGISRVTVRSSTHQSSPPADNTPRLQQQLQQTQLAYHMAREMSQFKSGFLARTSHELRSPLNGLIGLHQLILADLCENPEEEREFIAQAHDRALKLVNIIDEIINVARTEHGKNQLNLQPIQLVEYIEQVYKLTHLLAANRNFPVNFSYPEPDIYVLADGSWLKQILLNLVETIIAQMEEGSIYLASNIAPQNKLVNIWIDAPTHALTLSEPIDFMQSDLPKEKVTLSVGMKLFLNQILVELMGGKLEILTSPIVDTTQEFQRIQISLPLVVN</sequence>
<keyword evidence="3" id="KW-0808">Transferase</keyword>
<dbReference type="Gene3D" id="1.10.287.130">
    <property type="match status" value="1"/>
</dbReference>
<evidence type="ECO:0000313" key="8">
    <source>
        <dbReference type="Proteomes" id="UP000683511"/>
    </source>
</evidence>
<evidence type="ECO:0000256" key="5">
    <source>
        <dbReference type="ARBA" id="ARBA00023012"/>
    </source>
</evidence>
<proteinExistence type="predicted"/>
<dbReference type="AlphaFoldDB" id="A0A975Y7G8"/>
<evidence type="ECO:0000256" key="2">
    <source>
        <dbReference type="ARBA" id="ARBA00012438"/>
    </source>
</evidence>
<dbReference type="EMBL" id="CP021056">
    <property type="protein sequence ID" value="QXE26323.1"/>
    <property type="molecule type" value="Genomic_DNA"/>
</dbReference>
<dbReference type="Gene3D" id="3.30.565.10">
    <property type="entry name" value="Histidine kinase-like ATPase, C-terminal domain"/>
    <property type="match status" value="1"/>
</dbReference>
<dbReference type="InterPro" id="IPR005467">
    <property type="entry name" value="His_kinase_dom"/>
</dbReference>
<dbReference type="PANTHER" id="PTHR43711">
    <property type="entry name" value="TWO-COMPONENT HISTIDINE KINASE"/>
    <property type="match status" value="1"/>
</dbReference>
<dbReference type="SUPFAM" id="SSF47384">
    <property type="entry name" value="Homodimeric domain of signal transducing histidine kinase"/>
    <property type="match status" value="1"/>
</dbReference>
<gene>
    <name evidence="7" type="ORF">B6N60_05054</name>
</gene>
<dbReference type="InterPro" id="IPR003661">
    <property type="entry name" value="HisK_dim/P_dom"/>
</dbReference>
<keyword evidence="4 7" id="KW-0418">Kinase</keyword>
<evidence type="ECO:0000256" key="1">
    <source>
        <dbReference type="ARBA" id="ARBA00000085"/>
    </source>
</evidence>
<dbReference type="RefSeq" id="WP_190602109.1">
    <property type="nucleotide sequence ID" value="NZ_CP021056.1"/>
</dbReference>
<dbReference type="SUPFAM" id="SSF55874">
    <property type="entry name" value="ATPase domain of HSP90 chaperone/DNA topoisomerase II/histidine kinase"/>
    <property type="match status" value="1"/>
</dbReference>
<dbReference type="CDD" id="cd00082">
    <property type="entry name" value="HisKA"/>
    <property type="match status" value="1"/>
</dbReference>
<comment type="catalytic activity">
    <reaction evidence="1">
        <text>ATP + protein L-histidine = ADP + protein N-phospho-L-histidine.</text>
        <dbReference type="EC" id="2.7.13.3"/>
    </reaction>
</comment>
<dbReference type="EC" id="2.7.13.3" evidence="2"/>
<dbReference type="SMART" id="SM00388">
    <property type="entry name" value="HisKA"/>
    <property type="match status" value="1"/>
</dbReference>
<evidence type="ECO:0000313" key="7">
    <source>
        <dbReference type="EMBL" id="QXE26323.1"/>
    </source>
</evidence>
<keyword evidence="5" id="KW-0902">Two-component regulatory system</keyword>
<keyword evidence="8" id="KW-1185">Reference proteome</keyword>
<protein>
    <recommendedName>
        <fullName evidence="2">histidine kinase</fullName>
        <ecNumber evidence="2">2.7.13.3</ecNumber>
    </recommendedName>
</protein>
<dbReference type="GO" id="GO:0000155">
    <property type="term" value="F:phosphorelay sensor kinase activity"/>
    <property type="evidence" value="ECO:0007669"/>
    <property type="project" value="InterPro"/>
</dbReference>
<dbReference type="InterPro" id="IPR036890">
    <property type="entry name" value="HATPase_C_sf"/>
</dbReference>
<feature type="domain" description="Histidine kinase" evidence="6">
    <location>
        <begin position="68"/>
        <end position="288"/>
    </location>
</feature>
<dbReference type="InterPro" id="IPR036097">
    <property type="entry name" value="HisK_dim/P_sf"/>
</dbReference>
<name>A0A975Y7G8_9NOST</name>
<evidence type="ECO:0000256" key="4">
    <source>
        <dbReference type="ARBA" id="ARBA00022777"/>
    </source>
</evidence>
<evidence type="ECO:0000259" key="6">
    <source>
        <dbReference type="PROSITE" id="PS50109"/>
    </source>
</evidence>
<accession>A0A975Y7G8</accession>
<dbReference type="Pfam" id="PF00512">
    <property type="entry name" value="HisKA"/>
    <property type="match status" value="1"/>
</dbReference>
<dbReference type="PROSITE" id="PS50109">
    <property type="entry name" value="HIS_KIN"/>
    <property type="match status" value="1"/>
</dbReference>
<dbReference type="Proteomes" id="UP000683511">
    <property type="component" value="Chromosome"/>
</dbReference>
<dbReference type="KEGG" id="rsin:B6N60_05054"/>
<organism evidence="7 8">
    <name type="scientific">Richelia sinica FACHB-800</name>
    <dbReference type="NCBI Taxonomy" id="1357546"/>
    <lineage>
        <taxon>Bacteria</taxon>
        <taxon>Bacillati</taxon>
        <taxon>Cyanobacteriota</taxon>
        <taxon>Cyanophyceae</taxon>
        <taxon>Nostocales</taxon>
        <taxon>Nostocaceae</taxon>
        <taxon>Richelia</taxon>
    </lineage>
</organism>
<dbReference type="InterPro" id="IPR050736">
    <property type="entry name" value="Sensor_HK_Regulatory"/>
</dbReference>
<reference evidence="7" key="1">
    <citation type="submission" date="2017-04" db="EMBL/GenBank/DDBJ databases">
        <title>Genome deletions in a multicellular cyanobacterial endosymbiont for morphological adaptation in marine diatoms.</title>
        <authorList>
            <person name="Wang Y."/>
            <person name="Gao H."/>
            <person name="Li R."/>
            <person name="Xu X."/>
        </authorList>
    </citation>
    <scope>NUCLEOTIDE SEQUENCE</scope>
    <source>
        <strain evidence="7">FACHB 800</strain>
    </source>
</reference>
<dbReference type="PANTHER" id="PTHR43711:SF26">
    <property type="entry name" value="SENSOR HISTIDINE KINASE RCSC"/>
    <property type="match status" value="1"/>
</dbReference>
<evidence type="ECO:0000256" key="3">
    <source>
        <dbReference type="ARBA" id="ARBA00022679"/>
    </source>
</evidence>